<evidence type="ECO:0000256" key="8">
    <source>
        <dbReference type="ARBA" id="ARBA00023242"/>
    </source>
</evidence>
<feature type="compositionally biased region" description="Basic and acidic residues" evidence="11">
    <location>
        <begin position="162"/>
        <end position="187"/>
    </location>
</feature>
<protein>
    <recommendedName>
        <fullName evidence="12">Homeobox domain-containing protein</fullName>
    </recommendedName>
</protein>
<dbReference type="InterPro" id="IPR020479">
    <property type="entry name" value="HD_metazoa"/>
</dbReference>
<dbReference type="InterPro" id="IPR017970">
    <property type="entry name" value="Homeobox_CS"/>
</dbReference>
<dbReference type="Gene3D" id="1.10.10.60">
    <property type="entry name" value="Homeodomain-like"/>
    <property type="match status" value="1"/>
</dbReference>
<keyword evidence="5 9" id="KW-0238">DNA-binding</keyword>
<evidence type="ECO:0000256" key="6">
    <source>
        <dbReference type="ARBA" id="ARBA00023155"/>
    </source>
</evidence>
<dbReference type="InterPro" id="IPR001356">
    <property type="entry name" value="HD"/>
</dbReference>
<evidence type="ECO:0000256" key="1">
    <source>
        <dbReference type="ARBA" id="ARBA00004123"/>
    </source>
</evidence>
<dbReference type="GO" id="GO:0000978">
    <property type="term" value="F:RNA polymerase II cis-regulatory region sequence-specific DNA binding"/>
    <property type="evidence" value="ECO:0007669"/>
    <property type="project" value="TreeGrafter"/>
</dbReference>
<evidence type="ECO:0000256" key="7">
    <source>
        <dbReference type="ARBA" id="ARBA00023163"/>
    </source>
</evidence>
<dbReference type="GO" id="GO:0005654">
    <property type="term" value="C:nucleoplasm"/>
    <property type="evidence" value="ECO:0007669"/>
    <property type="project" value="UniProtKB-ARBA"/>
</dbReference>
<keyword evidence="3" id="KW-0217">Developmental protein</keyword>
<proteinExistence type="inferred from homology"/>
<dbReference type="PRINTS" id="PR00024">
    <property type="entry name" value="HOMEOBOX"/>
</dbReference>
<dbReference type="SUPFAM" id="SSF46689">
    <property type="entry name" value="Homeodomain-like"/>
    <property type="match status" value="1"/>
</dbReference>
<dbReference type="Pfam" id="PF12045">
    <property type="entry name" value="DUF3528"/>
    <property type="match status" value="1"/>
</dbReference>
<evidence type="ECO:0000256" key="2">
    <source>
        <dbReference type="ARBA" id="ARBA00006317"/>
    </source>
</evidence>
<feature type="domain" description="Homeobox" evidence="12">
    <location>
        <begin position="183"/>
        <end position="243"/>
    </location>
</feature>
<dbReference type="Proteomes" id="UP000694523">
    <property type="component" value="Unplaced"/>
</dbReference>
<keyword evidence="7" id="KW-0804">Transcription</keyword>
<comment type="similarity">
    <text evidence="2">Belongs to the Abd-B homeobox family.</text>
</comment>
<organism evidence="13 14">
    <name type="scientific">Neogobius melanostomus</name>
    <name type="common">round goby</name>
    <dbReference type="NCBI Taxonomy" id="47308"/>
    <lineage>
        <taxon>Eukaryota</taxon>
        <taxon>Metazoa</taxon>
        <taxon>Chordata</taxon>
        <taxon>Craniata</taxon>
        <taxon>Vertebrata</taxon>
        <taxon>Euteleostomi</taxon>
        <taxon>Actinopterygii</taxon>
        <taxon>Neopterygii</taxon>
        <taxon>Teleostei</taxon>
        <taxon>Neoteleostei</taxon>
        <taxon>Acanthomorphata</taxon>
        <taxon>Gobiaria</taxon>
        <taxon>Gobiiformes</taxon>
        <taxon>Gobioidei</taxon>
        <taxon>Gobiidae</taxon>
        <taxon>Benthophilinae</taxon>
        <taxon>Neogobiini</taxon>
        <taxon>Neogobius</taxon>
    </lineage>
</organism>
<keyword evidence="6 9" id="KW-0371">Homeobox</keyword>
<dbReference type="PROSITE" id="PS50071">
    <property type="entry name" value="HOMEOBOX_2"/>
    <property type="match status" value="1"/>
</dbReference>
<dbReference type="InterPro" id="IPR021918">
    <property type="entry name" value="DUF3528"/>
</dbReference>
<keyword evidence="14" id="KW-1185">Reference proteome</keyword>
<reference evidence="13" key="1">
    <citation type="submission" date="2025-08" db="UniProtKB">
        <authorList>
            <consortium name="Ensembl"/>
        </authorList>
    </citation>
    <scope>IDENTIFICATION</scope>
</reference>
<evidence type="ECO:0000256" key="3">
    <source>
        <dbReference type="ARBA" id="ARBA00022473"/>
    </source>
</evidence>
<evidence type="ECO:0000256" key="4">
    <source>
        <dbReference type="ARBA" id="ARBA00023015"/>
    </source>
</evidence>
<dbReference type="GO" id="GO:0000981">
    <property type="term" value="F:DNA-binding transcription factor activity, RNA polymerase II-specific"/>
    <property type="evidence" value="ECO:0007669"/>
    <property type="project" value="InterPro"/>
</dbReference>
<feature type="region of interest" description="Disordered" evidence="11">
    <location>
        <begin position="135"/>
        <end position="187"/>
    </location>
</feature>
<evidence type="ECO:0000256" key="10">
    <source>
        <dbReference type="RuleBase" id="RU000682"/>
    </source>
</evidence>
<dbReference type="CDD" id="cd00086">
    <property type="entry name" value="homeodomain"/>
    <property type="match status" value="1"/>
</dbReference>
<evidence type="ECO:0000256" key="5">
    <source>
        <dbReference type="ARBA" id="ARBA00023125"/>
    </source>
</evidence>
<evidence type="ECO:0000256" key="9">
    <source>
        <dbReference type="PROSITE-ProRule" id="PRU00108"/>
    </source>
</evidence>
<dbReference type="Ensembl" id="ENSNMLT00000000836.1">
    <property type="protein sequence ID" value="ENSNMLP00000000707.1"/>
    <property type="gene ID" value="ENSNMLG00000000584.1"/>
</dbReference>
<dbReference type="InterPro" id="IPR009057">
    <property type="entry name" value="Homeodomain-like_sf"/>
</dbReference>
<reference evidence="13" key="2">
    <citation type="submission" date="2025-09" db="UniProtKB">
        <authorList>
            <consortium name="Ensembl"/>
        </authorList>
    </citation>
    <scope>IDENTIFICATION</scope>
</reference>
<dbReference type="PANTHER" id="PTHR46092">
    <property type="entry name" value="HOMEOBOX PROTEIN HOX-A11-RELATED"/>
    <property type="match status" value="1"/>
</dbReference>
<keyword evidence="8 9" id="KW-0539">Nucleus</keyword>
<evidence type="ECO:0000256" key="11">
    <source>
        <dbReference type="SAM" id="MobiDB-lite"/>
    </source>
</evidence>
<feature type="compositionally biased region" description="Polar residues" evidence="11">
    <location>
        <begin position="148"/>
        <end position="160"/>
    </location>
</feature>
<comment type="subcellular location">
    <subcellularLocation>
        <location evidence="1 9 10">Nucleus</location>
    </subcellularLocation>
</comment>
<sequence>MYLPSCYNIPSKPDFGTIAHASTLLDHNIPGRRLSEYKGYWPHASHAGKWSVYQAQHSQQHCFNSPAAEAVYHREQLYAAPAFHTHAWSSSCSSSGAQGQDSPLYLGAASKNRVLPSAFDQFFDYAAAEAVAHKTQTNQSQTEKDTGPCSSDWASCQSSESAEEKEVPDGLNKDEGEEKHSGEFGEKKRCPYSKQQIRELEREFLCSVYINKDRRVQLSQRLRLTDRQVKIWFQNRRMKEKKLKRERLQYYTGYHLF</sequence>
<name>A0A8C6S2P4_9GOBI</name>
<feature type="DNA-binding region" description="Homeobox" evidence="9">
    <location>
        <begin position="185"/>
        <end position="244"/>
    </location>
</feature>
<accession>A0A8C6S2P4</accession>
<evidence type="ECO:0000313" key="14">
    <source>
        <dbReference type="Proteomes" id="UP000694523"/>
    </source>
</evidence>
<dbReference type="PROSITE" id="PS00027">
    <property type="entry name" value="HOMEOBOX_1"/>
    <property type="match status" value="1"/>
</dbReference>
<evidence type="ECO:0000259" key="12">
    <source>
        <dbReference type="PROSITE" id="PS50071"/>
    </source>
</evidence>
<evidence type="ECO:0000313" key="13">
    <source>
        <dbReference type="Ensembl" id="ENSNMLP00000000707.1"/>
    </source>
</evidence>
<dbReference type="Pfam" id="PF00046">
    <property type="entry name" value="Homeodomain"/>
    <property type="match status" value="1"/>
</dbReference>
<dbReference type="SMART" id="SM00389">
    <property type="entry name" value="HOX"/>
    <property type="match status" value="1"/>
</dbReference>
<keyword evidence="4" id="KW-0805">Transcription regulation</keyword>
<dbReference type="AlphaFoldDB" id="A0A8C6S2P4"/>